<dbReference type="AlphaFoldDB" id="A0A3G8WIW0"/>
<organism evidence="3 4">
    <name type="scientific">Chryseobacterium taklimakanense</name>
    <dbReference type="NCBI Taxonomy" id="536441"/>
    <lineage>
        <taxon>Bacteria</taxon>
        <taxon>Pseudomonadati</taxon>
        <taxon>Bacteroidota</taxon>
        <taxon>Flavobacteriia</taxon>
        <taxon>Flavobacteriales</taxon>
        <taxon>Weeksellaceae</taxon>
        <taxon>Chryseobacterium group</taxon>
        <taxon>Chryseobacterium</taxon>
    </lineage>
</organism>
<accession>A0A3G8WIW0</accession>
<dbReference type="RefSeq" id="WP_124784647.1">
    <property type="nucleotide sequence ID" value="NZ_CP034171.1"/>
</dbReference>
<evidence type="ECO:0000256" key="1">
    <source>
        <dbReference type="SAM" id="Coils"/>
    </source>
</evidence>
<feature type="coiled-coil region" evidence="1">
    <location>
        <begin position="392"/>
        <end position="434"/>
    </location>
</feature>
<keyword evidence="1" id="KW-0175">Coiled coil</keyword>
<evidence type="ECO:0000313" key="3">
    <source>
        <dbReference type="EMBL" id="AZI20443.1"/>
    </source>
</evidence>
<protein>
    <submittedName>
        <fullName evidence="3">DUF3987 domain-containing protein</fullName>
    </submittedName>
</protein>
<gene>
    <name evidence="3" type="ORF">EIH08_06715</name>
</gene>
<dbReference type="EMBL" id="CP034171">
    <property type="protein sequence ID" value="AZI20443.1"/>
    <property type="molecule type" value="Genomic_DNA"/>
</dbReference>
<evidence type="ECO:0000313" key="4">
    <source>
        <dbReference type="Proteomes" id="UP000282297"/>
    </source>
</evidence>
<dbReference type="InterPro" id="IPR025048">
    <property type="entry name" value="DUF3987"/>
</dbReference>
<evidence type="ECO:0000259" key="2">
    <source>
        <dbReference type="Pfam" id="PF08800"/>
    </source>
</evidence>
<proteinExistence type="predicted"/>
<name>A0A3G8WIW0_9FLAO</name>
<feature type="domain" description="BT4734-like N-terminal" evidence="2">
    <location>
        <begin position="66"/>
        <end position="185"/>
    </location>
</feature>
<dbReference type="InterPro" id="IPR014907">
    <property type="entry name" value="BT4734-like_N"/>
</dbReference>
<sequence length="755" mass="85357">MEGTYNLFAEEEVRHNVTLFRKFTEIVKHVTIQDCIHEIRNGSYRKQVEEIRKTNTEKGKEEADKLKKNLLGFTASGVFKKNRRITDISEYSQCVILDFDDISADYLQEAKNSAVLAPYTLAAFISPRGTGLKIIIKVNTDLKDHGLAFQQVADYYAQVLNEEVDPSGKDCSRLCFMSYDPEAYYNSDAEVFQVSQERAVPKETVFAKTDDEIFNGIVEFTNQKATYANGSRNNYIHLLACNCNRSGLSSDFTQSRILMTFDLDAKEVEATVKGVYEHNVSDFGKYPNTPNIAGIADFAKSADLTTDSLSPDVLMSMPHIPDWVYENLPAILKKGSAAFEDEPRKRDVFLTCAITILSGCLPGVSGIYHQDRVYPNLFSFIIAPAANGKGVLKNAKRLADKYHNKLNEQSKAIRAEYEAELLRYKATCAKLKKDEEPPEKPEEPLFKRIFIPGNTSQAMVIKMINDNDGSGIICETEADTMAGAHKQDWGNYSPIMRSSFHHEKVSVSRKTGNEVLEIQEPKISICLSGTPAQVPRLIGSAEDGLFSRFMFYAFRSPIEWKSPAPKENGIVFDDHFSALSDEVLLMAEMLENYPTEVQLTKEQWQNFNREFGYLLQKTILFNTDDTAGVVYRLGLITFRICMLFSACRKFDDGDTSKIVYCSDQDFASAILLSKTYIDHAILMFNNLSGEDHNIKYKPTGNKQKLIDLLPETFQRKQAVELGLKLSLKERTVDDLLSKLVPDVLEKIKDGHYKKR</sequence>
<reference evidence="4" key="1">
    <citation type="submission" date="2018-11" db="EMBL/GenBank/DDBJ databases">
        <title>Proposal to divide the Flavobacteriaceae and reorganize its genera based on Amino Acid Identity values calculated from whole genome sequences.</title>
        <authorList>
            <person name="Nicholson A.C."/>
            <person name="Gulvik C.A."/>
            <person name="Whitney A.M."/>
            <person name="Humrighouse B.W."/>
            <person name="Bell M."/>
            <person name="Holmes B."/>
            <person name="Steigerwalt A.B."/>
            <person name="Villarma A."/>
            <person name="Sheth M."/>
            <person name="Batra D."/>
            <person name="Pryor J."/>
            <person name="Bernardet J.-F."/>
            <person name="Hugo C."/>
            <person name="Kampfer P."/>
            <person name="Newman J.D."/>
            <person name="McQuiston J.R."/>
        </authorList>
    </citation>
    <scope>NUCLEOTIDE SEQUENCE [LARGE SCALE GENOMIC DNA]</scope>
    <source>
        <strain evidence="4">H4753</strain>
    </source>
</reference>
<dbReference type="Pfam" id="PF08800">
    <property type="entry name" value="BT4734-like_N"/>
    <property type="match status" value="1"/>
</dbReference>
<dbReference type="Proteomes" id="UP000282297">
    <property type="component" value="Chromosome"/>
</dbReference>
<dbReference type="Pfam" id="PF13148">
    <property type="entry name" value="DUF3987"/>
    <property type="match status" value="1"/>
</dbReference>